<name>A0A2R6WLJ2_MARPO</name>
<feature type="transmembrane region" description="Helical" evidence="2">
    <location>
        <begin position="6"/>
        <end position="27"/>
    </location>
</feature>
<gene>
    <name evidence="3" type="ORF">MARPO_0077s0046</name>
</gene>
<dbReference type="Gramene" id="Mp8g00230.4">
    <property type="protein sequence ID" value="Mp8g00230.4.cds1"/>
    <property type="gene ID" value="Mp8g00230"/>
</dbReference>
<dbReference type="Gramene" id="Mp8g00230.3">
    <property type="protein sequence ID" value="Mp8g00230.3.cds1"/>
    <property type="gene ID" value="Mp8g00230"/>
</dbReference>
<feature type="compositionally biased region" description="Low complexity" evidence="1">
    <location>
        <begin position="180"/>
        <end position="194"/>
    </location>
</feature>
<protein>
    <submittedName>
        <fullName evidence="3">Uncharacterized protein</fullName>
    </submittedName>
</protein>
<keyword evidence="2" id="KW-0472">Membrane</keyword>
<keyword evidence="4" id="KW-1185">Reference proteome</keyword>
<keyword evidence="2" id="KW-1133">Transmembrane helix</keyword>
<dbReference type="EMBL" id="KZ772749">
    <property type="protein sequence ID" value="PTQ34719.1"/>
    <property type="molecule type" value="Genomic_DNA"/>
</dbReference>
<feature type="region of interest" description="Disordered" evidence="1">
    <location>
        <begin position="179"/>
        <end position="235"/>
    </location>
</feature>
<organism evidence="3 4">
    <name type="scientific">Marchantia polymorpha</name>
    <name type="common">Common liverwort</name>
    <name type="synonym">Marchantia aquatica</name>
    <dbReference type="NCBI Taxonomy" id="3197"/>
    <lineage>
        <taxon>Eukaryota</taxon>
        <taxon>Viridiplantae</taxon>
        <taxon>Streptophyta</taxon>
        <taxon>Embryophyta</taxon>
        <taxon>Marchantiophyta</taxon>
        <taxon>Marchantiopsida</taxon>
        <taxon>Marchantiidae</taxon>
        <taxon>Marchantiales</taxon>
        <taxon>Marchantiaceae</taxon>
        <taxon>Marchantia</taxon>
    </lineage>
</organism>
<dbReference type="Proteomes" id="UP000244005">
    <property type="component" value="Unassembled WGS sequence"/>
</dbReference>
<dbReference type="Gramene" id="Mp8g00230.1">
    <property type="protein sequence ID" value="Mp8g00230.1.cds1"/>
    <property type="gene ID" value="Mp8g00230"/>
</dbReference>
<dbReference type="EMBL" id="KZ772749">
    <property type="protein sequence ID" value="PTQ34722.1"/>
    <property type="molecule type" value="Genomic_DNA"/>
</dbReference>
<dbReference type="EMBL" id="KZ772749">
    <property type="protein sequence ID" value="PTQ34721.1"/>
    <property type="molecule type" value="Genomic_DNA"/>
</dbReference>
<dbReference type="EMBL" id="KZ772749">
    <property type="protein sequence ID" value="PTQ34718.1"/>
    <property type="molecule type" value="Genomic_DNA"/>
</dbReference>
<evidence type="ECO:0000313" key="3">
    <source>
        <dbReference type="EMBL" id="PTQ34720.1"/>
    </source>
</evidence>
<dbReference type="Gramene" id="Mp8g00230.2">
    <property type="protein sequence ID" value="Mp8g00230.2.cds1"/>
    <property type="gene ID" value="Mp8g00230"/>
</dbReference>
<feature type="region of interest" description="Disordered" evidence="1">
    <location>
        <begin position="68"/>
        <end position="114"/>
    </location>
</feature>
<evidence type="ECO:0000313" key="4">
    <source>
        <dbReference type="Proteomes" id="UP000244005"/>
    </source>
</evidence>
<dbReference type="AlphaFoldDB" id="A0A2R6WLJ2"/>
<keyword evidence="2" id="KW-0812">Transmembrane</keyword>
<proteinExistence type="predicted"/>
<sequence length="262" mass="28422">MIAQIHAFVQLGVIVIVAVLSCWYLFWRRVRRRPKLLSIHVKTPAEKEVCKIPKLQCETDLARLSADEMPGVPANATESVPSEINPPVKGVDSSESESFSLRPGNLPSDNDSGNCTPTFYRGTKKPIVWVDCDGISKSPTSTVSQGHSKHSIPPCDVAGHVTSIFSAERTWTCEPHCDWTTSSESTSSGPSMNSLQTKHESRTAEGEVDSVPSGAMPGRAETEESEDPPVPEFLKFGDGLDQGPYVYLDALVAVASFSSFLL</sequence>
<reference evidence="3" key="2">
    <citation type="submission" date="2017-12" db="EMBL/GenBank/DDBJ databases">
        <title>WGS assembly of Marchantia polymorpha.</title>
        <authorList>
            <person name="Bowman J.L."/>
            <person name="Kohchi T."/>
            <person name="Yamato K.T."/>
            <person name="Jenkins J."/>
            <person name="Shu S."/>
            <person name="Ishizaki K."/>
            <person name="Yamaoka S."/>
            <person name="Nishihama R."/>
            <person name="Nakamura Y."/>
            <person name="Berger F."/>
            <person name="Adam C."/>
            <person name="Aki S.S."/>
            <person name="Althoff F."/>
            <person name="Araki T."/>
            <person name="Arteaga-Vazquez M.A."/>
            <person name="Balasubrmanian S."/>
            <person name="Bauer D."/>
            <person name="Boehm C.R."/>
            <person name="Briginshaw L."/>
            <person name="Caballero-Perez J."/>
            <person name="Catarino B."/>
            <person name="Chen F."/>
            <person name="Chiyoda S."/>
            <person name="Chovatia M."/>
            <person name="Davies K.M."/>
            <person name="Delmans M."/>
            <person name="Demura T."/>
            <person name="Dierschke T."/>
            <person name="Dolan L."/>
            <person name="Dorantes-Acosta A.E."/>
            <person name="Eklund D.M."/>
            <person name="Florent S.N."/>
            <person name="Flores-Sandoval E."/>
            <person name="Fujiyama A."/>
            <person name="Fukuzawa H."/>
            <person name="Galik B."/>
            <person name="Grimanelli D."/>
            <person name="Grimwood J."/>
            <person name="Grossniklaus U."/>
            <person name="Hamada T."/>
            <person name="Haseloff J."/>
            <person name="Hetherington A.J."/>
            <person name="Higo A."/>
            <person name="Hirakawa Y."/>
            <person name="Hundley H.N."/>
            <person name="Ikeda Y."/>
            <person name="Inoue K."/>
            <person name="Inoue S."/>
            <person name="Ishida S."/>
            <person name="Jia Q."/>
            <person name="Kakita M."/>
            <person name="Kanazawa T."/>
            <person name="Kawai Y."/>
            <person name="Kawashima T."/>
            <person name="Kennedy M."/>
            <person name="Kinose K."/>
            <person name="Kinoshita T."/>
            <person name="Kohara Y."/>
            <person name="Koide E."/>
            <person name="Komatsu K."/>
            <person name="Kopischke S."/>
            <person name="Kubo M."/>
            <person name="Kyozuka J."/>
            <person name="Lagercrantz U."/>
            <person name="Lin S.S."/>
            <person name="Lindquist E."/>
            <person name="Lipzen A.M."/>
            <person name="Lu C."/>
            <person name="Luna E.D."/>
            <person name="Martienssen R.A."/>
            <person name="Minamino N."/>
            <person name="Mizutani M."/>
            <person name="Mizutani M."/>
            <person name="Mochizuki N."/>
            <person name="Monte I."/>
            <person name="Mosher R."/>
            <person name="Nagasaki H."/>
            <person name="Nakagami H."/>
            <person name="Naramoto S."/>
            <person name="Nishitani K."/>
            <person name="Ohtani M."/>
            <person name="Okamoto T."/>
            <person name="Okumura M."/>
            <person name="Phillips J."/>
            <person name="Pollak B."/>
            <person name="Reinders A."/>
            <person name="Roevekamp M."/>
            <person name="Sano R."/>
            <person name="Sawa S."/>
            <person name="Schmid M.W."/>
            <person name="Shirakawa M."/>
            <person name="Solano R."/>
            <person name="Spunde A."/>
            <person name="Suetsugu N."/>
            <person name="Sugano S."/>
            <person name="Sugiyama A."/>
            <person name="Sun R."/>
            <person name="Suzuki Y."/>
            <person name="Takenaka M."/>
            <person name="Takezawa D."/>
            <person name="Tomogane H."/>
            <person name="Tsuzuki M."/>
            <person name="Ueda T."/>
            <person name="Umeda M."/>
            <person name="Ward J.M."/>
            <person name="Watanabe Y."/>
            <person name="Yazaki K."/>
            <person name="Yokoyama R."/>
            <person name="Yoshitake Y."/>
            <person name="Yotsui I."/>
            <person name="Zachgo S."/>
            <person name="Schmutz J."/>
        </authorList>
    </citation>
    <scope>NUCLEOTIDE SEQUENCE [LARGE SCALE GENOMIC DNA]</scope>
    <source>
        <strain evidence="3">Tak-1</strain>
    </source>
</reference>
<evidence type="ECO:0000256" key="2">
    <source>
        <dbReference type="SAM" id="Phobius"/>
    </source>
</evidence>
<dbReference type="EMBL" id="KZ772749">
    <property type="protein sequence ID" value="PTQ34720.1"/>
    <property type="molecule type" value="Genomic_DNA"/>
</dbReference>
<dbReference type="OrthoDB" id="10340744at2759"/>
<accession>A0A2R6WLJ2</accession>
<evidence type="ECO:0000256" key="1">
    <source>
        <dbReference type="SAM" id="MobiDB-lite"/>
    </source>
</evidence>
<reference evidence="4" key="1">
    <citation type="journal article" date="2017" name="Cell">
        <title>Insights into land plant evolution garnered from the Marchantia polymorpha genome.</title>
        <authorList>
            <person name="Bowman J.L."/>
            <person name="Kohchi T."/>
            <person name="Yamato K.T."/>
            <person name="Jenkins J."/>
            <person name="Shu S."/>
            <person name="Ishizaki K."/>
            <person name="Yamaoka S."/>
            <person name="Nishihama R."/>
            <person name="Nakamura Y."/>
            <person name="Berger F."/>
            <person name="Adam C."/>
            <person name="Aki S.S."/>
            <person name="Althoff F."/>
            <person name="Araki T."/>
            <person name="Arteaga-Vazquez M.A."/>
            <person name="Balasubrmanian S."/>
            <person name="Barry K."/>
            <person name="Bauer D."/>
            <person name="Boehm C.R."/>
            <person name="Briginshaw L."/>
            <person name="Caballero-Perez J."/>
            <person name="Catarino B."/>
            <person name="Chen F."/>
            <person name="Chiyoda S."/>
            <person name="Chovatia M."/>
            <person name="Davies K.M."/>
            <person name="Delmans M."/>
            <person name="Demura T."/>
            <person name="Dierschke T."/>
            <person name="Dolan L."/>
            <person name="Dorantes-Acosta A.E."/>
            <person name="Eklund D.M."/>
            <person name="Florent S.N."/>
            <person name="Flores-Sandoval E."/>
            <person name="Fujiyama A."/>
            <person name="Fukuzawa H."/>
            <person name="Galik B."/>
            <person name="Grimanelli D."/>
            <person name="Grimwood J."/>
            <person name="Grossniklaus U."/>
            <person name="Hamada T."/>
            <person name="Haseloff J."/>
            <person name="Hetherington A.J."/>
            <person name="Higo A."/>
            <person name="Hirakawa Y."/>
            <person name="Hundley H.N."/>
            <person name="Ikeda Y."/>
            <person name="Inoue K."/>
            <person name="Inoue S.I."/>
            <person name="Ishida S."/>
            <person name="Jia Q."/>
            <person name="Kakita M."/>
            <person name="Kanazawa T."/>
            <person name="Kawai Y."/>
            <person name="Kawashima T."/>
            <person name="Kennedy M."/>
            <person name="Kinose K."/>
            <person name="Kinoshita T."/>
            <person name="Kohara Y."/>
            <person name="Koide E."/>
            <person name="Komatsu K."/>
            <person name="Kopischke S."/>
            <person name="Kubo M."/>
            <person name="Kyozuka J."/>
            <person name="Lagercrantz U."/>
            <person name="Lin S.S."/>
            <person name="Lindquist E."/>
            <person name="Lipzen A.M."/>
            <person name="Lu C.W."/>
            <person name="De Luna E."/>
            <person name="Martienssen R.A."/>
            <person name="Minamino N."/>
            <person name="Mizutani M."/>
            <person name="Mizutani M."/>
            <person name="Mochizuki N."/>
            <person name="Monte I."/>
            <person name="Mosher R."/>
            <person name="Nagasaki H."/>
            <person name="Nakagami H."/>
            <person name="Naramoto S."/>
            <person name="Nishitani K."/>
            <person name="Ohtani M."/>
            <person name="Okamoto T."/>
            <person name="Okumura M."/>
            <person name="Phillips J."/>
            <person name="Pollak B."/>
            <person name="Reinders A."/>
            <person name="Rovekamp M."/>
            <person name="Sano R."/>
            <person name="Sawa S."/>
            <person name="Schmid M.W."/>
            <person name="Shirakawa M."/>
            <person name="Solano R."/>
            <person name="Spunde A."/>
            <person name="Suetsugu N."/>
            <person name="Sugano S."/>
            <person name="Sugiyama A."/>
            <person name="Sun R."/>
            <person name="Suzuki Y."/>
            <person name="Takenaka M."/>
            <person name="Takezawa D."/>
            <person name="Tomogane H."/>
            <person name="Tsuzuki M."/>
            <person name="Ueda T."/>
            <person name="Umeda M."/>
            <person name="Ward J.M."/>
            <person name="Watanabe Y."/>
            <person name="Yazaki K."/>
            <person name="Yokoyama R."/>
            <person name="Yoshitake Y."/>
            <person name="Yotsui I."/>
            <person name="Zachgo S."/>
            <person name="Schmutz J."/>
        </authorList>
    </citation>
    <scope>NUCLEOTIDE SEQUENCE [LARGE SCALE GENOMIC DNA]</scope>
    <source>
        <strain evidence="4">Tak-1</strain>
    </source>
</reference>